<proteinExistence type="predicted"/>
<name>A0A2N3VG49_9NOCA</name>
<dbReference type="InterPro" id="IPR001031">
    <property type="entry name" value="Thioesterase"/>
</dbReference>
<keyword evidence="3" id="KW-1185">Reference proteome</keyword>
<protein>
    <submittedName>
        <fullName evidence="2">Thioesterase domain-containing protein</fullName>
    </submittedName>
</protein>
<dbReference type="SUPFAM" id="SSF53474">
    <property type="entry name" value="alpha/beta-Hydrolases"/>
    <property type="match status" value="1"/>
</dbReference>
<feature type="domain" description="Thioesterase" evidence="1">
    <location>
        <begin position="81"/>
        <end position="172"/>
    </location>
</feature>
<evidence type="ECO:0000313" key="2">
    <source>
        <dbReference type="EMBL" id="PKV80592.1"/>
    </source>
</evidence>
<evidence type="ECO:0000313" key="3">
    <source>
        <dbReference type="Proteomes" id="UP000233766"/>
    </source>
</evidence>
<dbReference type="InterPro" id="IPR029058">
    <property type="entry name" value="AB_hydrolase_fold"/>
</dbReference>
<dbReference type="EMBL" id="PJMW01000002">
    <property type="protein sequence ID" value="PKV80592.1"/>
    <property type="molecule type" value="Genomic_DNA"/>
</dbReference>
<accession>A0A2N3VG49</accession>
<reference evidence="2 3" key="1">
    <citation type="submission" date="2017-12" db="EMBL/GenBank/DDBJ databases">
        <title>Sequencing the genomes of 1000 Actinobacteria strains.</title>
        <authorList>
            <person name="Klenk H.-P."/>
        </authorList>
    </citation>
    <scope>NUCLEOTIDE SEQUENCE [LARGE SCALE GENOMIC DNA]</scope>
    <source>
        <strain evidence="2 3">DSM 44489</strain>
    </source>
</reference>
<sequence>MRSRSATEAPEKSGLLKVSCDVPFVVSSRDDPADLSSACEWTAGRPDSCSADPAVGARAESAATSIVLPIRPRSTWVDGVPLFCLAGEAVLAWNYVGLVAHLDPRVPVYGLQASAEPRTIRDYATRYLAEIRRIAPQGPYQLLGWSAGGFVAHEVAVRLRAAGERVRVVVLATDPEAHAPAPLPADRLVPCPGAGNPAAVGDTTTSAADAAAAINAATAGTVDVTGADLDRLAALSATAARMVRGHRPAWLPGDLTVCIPGRASGGADRLDPGATVRRWRPYVEGAVTGFVLDATPDELTAPDVLPEIARILGTAPLAARTTC</sequence>
<dbReference type="Pfam" id="PF00975">
    <property type="entry name" value="Thioesterase"/>
    <property type="match status" value="1"/>
</dbReference>
<dbReference type="Gene3D" id="3.40.50.1820">
    <property type="entry name" value="alpha/beta hydrolase"/>
    <property type="match status" value="1"/>
</dbReference>
<evidence type="ECO:0000259" key="1">
    <source>
        <dbReference type="Pfam" id="PF00975"/>
    </source>
</evidence>
<comment type="caution">
    <text evidence="2">The sequence shown here is derived from an EMBL/GenBank/DDBJ whole genome shotgun (WGS) entry which is preliminary data.</text>
</comment>
<organism evidence="2 3">
    <name type="scientific">Nocardia fluminea</name>
    <dbReference type="NCBI Taxonomy" id="134984"/>
    <lineage>
        <taxon>Bacteria</taxon>
        <taxon>Bacillati</taxon>
        <taxon>Actinomycetota</taxon>
        <taxon>Actinomycetes</taxon>
        <taxon>Mycobacteriales</taxon>
        <taxon>Nocardiaceae</taxon>
        <taxon>Nocardia</taxon>
    </lineage>
</organism>
<dbReference type="Proteomes" id="UP000233766">
    <property type="component" value="Unassembled WGS sequence"/>
</dbReference>
<dbReference type="AlphaFoldDB" id="A0A2N3VG49"/>
<gene>
    <name evidence="2" type="ORF">ATK86_5024</name>
</gene>
<dbReference type="OrthoDB" id="2472181at2"/>